<dbReference type="OrthoDB" id="110250at2"/>
<dbReference type="Proteomes" id="UP000076079">
    <property type="component" value="Chromosome"/>
</dbReference>
<dbReference type="AlphaFoldDB" id="A0A143PVI4"/>
<feature type="transmembrane region" description="Helical" evidence="1">
    <location>
        <begin position="154"/>
        <end position="172"/>
    </location>
</feature>
<keyword evidence="1" id="KW-0472">Membrane</keyword>
<keyword evidence="3" id="KW-1185">Reference proteome</keyword>
<evidence type="ECO:0000313" key="2">
    <source>
        <dbReference type="EMBL" id="AMY12306.1"/>
    </source>
</evidence>
<dbReference type="STRING" id="1855912.LuPra_05579"/>
<dbReference type="InterPro" id="IPR007404">
    <property type="entry name" value="YdjM-like"/>
</dbReference>
<evidence type="ECO:0000256" key="1">
    <source>
        <dbReference type="SAM" id="Phobius"/>
    </source>
</evidence>
<keyword evidence="1" id="KW-1133">Transmembrane helix</keyword>
<accession>A0A143PVI4</accession>
<keyword evidence="1" id="KW-0812">Transmembrane</keyword>
<feature type="transmembrane region" description="Helical" evidence="1">
    <location>
        <begin position="60"/>
        <end position="80"/>
    </location>
</feature>
<gene>
    <name evidence="2" type="ORF">LuPra_05579</name>
</gene>
<evidence type="ECO:0000313" key="3">
    <source>
        <dbReference type="Proteomes" id="UP000076079"/>
    </source>
</evidence>
<sequence length="366" mass="39973">MDPVSHLMLGRMVAAVRTSRNLPRGVVAATVLGGIAPDIDAALLAVGWDVYLRWHELGTHSLAGTPLVAILTAVVVRPWVPATSLHALVWAAWLGAMSHVLFDTYSGATIRLLWPITSQPFSMPVVAMADPLAIGVLLVGALALWVWPRRPRTAAMLTLALLLVIAAVKLTTRTRALAAYVTHVAATETLPQETAVQAAWGSWREWFMYDRLPDGTVRAFAIDGWSKTLHPRFSHDANRERAFARDSLAQFATARNFAPVYPFAFATWRQTEEGAVVFWSDARFCGTAAELPDPQEGVPHQDVRPARGPLRCALWFGGSLDAQGHPIEALVWLGGHLQRRPPGLWGIAERIEDGGGRTEDGGRIEE</sequence>
<dbReference type="Pfam" id="PF04307">
    <property type="entry name" value="YdjM"/>
    <property type="match status" value="1"/>
</dbReference>
<dbReference type="PANTHER" id="PTHR40031">
    <property type="entry name" value="HYPOTHETICAL MEMBRANE SPANNING PROTEIN"/>
    <property type="match status" value="1"/>
</dbReference>
<proteinExistence type="predicted"/>
<dbReference type="PANTHER" id="PTHR40031:SF1">
    <property type="entry name" value="MEMBRANE-BOUND METAL-DEPENDENT HYDROLASE"/>
    <property type="match status" value="1"/>
</dbReference>
<dbReference type="RefSeq" id="WP_110173772.1">
    <property type="nucleotide sequence ID" value="NZ_CP015136.1"/>
</dbReference>
<reference evidence="2 3" key="1">
    <citation type="journal article" date="2016" name="Genome Announc.">
        <title>First Complete Genome Sequence of a Subdivision 6 Acidobacterium Strain.</title>
        <authorList>
            <person name="Huang S."/>
            <person name="Vieira S."/>
            <person name="Bunk B."/>
            <person name="Riedel T."/>
            <person name="Sproer C."/>
            <person name="Overmann J."/>
        </authorList>
    </citation>
    <scope>NUCLEOTIDE SEQUENCE [LARGE SCALE GENOMIC DNA]</scope>
    <source>
        <strain evidence="3">DSM 100886 HEG_-6_39</strain>
    </source>
</reference>
<dbReference type="EMBL" id="CP015136">
    <property type="protein sequence ID" value="AMY12306.1"/>
    <property type="molecule type" value="Genomic_DNA"/>
</dbReference>
<dbReference type="InterPro" id="IPR053170">
    <property type="entry name" value="Transcription_regulator"/>
</dbReference>
<reference evidence="3" key="2">
    <citation type="submission" date="2016-04" db="EMBL/GenBank/DDBJ databases">
        <title>First Complete Genome Sequence of a Subdivision 6 Acidobacterium.</title>
        <authorList>
            <person name="Huang S."/>
            <person name="Vieira S."/>
            <person name="Bunk B."/>
            <person name="Riedel T."/>
            <person name="Sproeer C."/>
            <person name="Overmann J."/>
        </authorList>
    </citation>
    <scope>NUCLEOTIDE SEQUENCE [LARGE SCALE GENOMIC DNA]</scope>
    <source>
        <strain evidence="3">DSM 100886 HEG_-6_39</strain>
    </source>
</reference>
<organism evidence="2 3">
    <name type="scientific">Luteitalea pratensis</name>
    <dbReference type="NCBI Taxonomy" id="1855912"/>
    <lineage>
        <taxon>Bacteria</taxon>
        <taxon>Pseudomonadati</taxon>
        <taxon>Acidobacteriota</taxon>
        <taxon>Vicinamibacteria</taxon>
        <taxon>Vicinamibacterales</taxon>
        <taxon>Vicinamibacteraceae</taxon>
        <taxon>Luteitalea</taxon>
    </lineage>
</organism>
<evidence type="ECO:0008006" key="4">
    <source>
        <dbReference type="Google" id="ProtNLM"/>
    </source>
</evidence>
<feature type="transmembrane region" description="Helical" evidence="1">
    <location>
        <begin position="125"/>
        <end position="147"/>
    </location>
</feature>
<dbReference type="KEGG" id="abac:LuPra_05579"/>
<feature type="transmembrane region" description="Helical" evidence="1">
    <location>
        <begin position="87"/>
        <end position="105"/>
    </location>
</feature>
<feature type="transmembrane region" description="Helical" evidence="1">
    <location>
        <begin position="26"/>
        <end position="48"/>
    </location>
</feature>
<name>A0A143PVI4_LUTPR</name>
<protein>
    <recommendedName>
        <fullName evidence="4">Inner membrane protein</fullName>
    </recommendedName>
</protein>